<keyword evidence="4 7" id="KW-0863">Zinc-finger</keyword>
<dbReference type="PANTHER" id="PTHR40626:SF10">
    <property type="entry name" value="C2H2-TYPE DOMAIN-CONTAINING PROTEIN"/>
    <property type="match status" value="1"/>
</dbReference>
<evidence type="ECO:0000256" key="7">
    <source>
        <dbReference type="PROSITE-ProRule" id="PRU00042"/>
    </source>
</evidence>
<dbReference type="EMBL" id="JAGMUU010000001">
    <property type="protein sequence ID" value="KAH7162049.1"/>
    <property type="molecule type" value="Genomic_DNA"/>
</dbReference>
<dbReference type="InterPro" id="IPR036236">
    <property type="entry name" value="Znf_C2H2_sf"/>
</dbReference>
<evidence type="ECO:0000256" key="5">
    <source>
        <dbReference type="ARBA" id="ARBA00022833"/>
    </source>
</evidence>
<evidence type="ECO:0000256" key="1">
    <source>
        <dbReference type="ARBA" id="ARBA00004123"/>
    </source>
</evidence>
<accession>A0A9P9FI18</accession>
<evidence type="ECO:0000256" key="2">
    <source>
        <dbReference type="ARBA" id="ARBA00022723"/>
    </source>
</evidence>
<organism evidence="9 10">
    <name type="scientific">Dactylonectria estremocensis</name>
    <dbReference type="NCBI Taxonomy" id="1079267"/>
    <lineage>
        <taxon>Eukaryota</taxon>
        <taxon>Fungi</taxon>
        <taxon>Dikarya</taxon>
        <taxon>Ascomycota</taxon>
        <taxon>Pezizomycotina</taxon>
        <taxon>Sordariomycetes</taxon>
        <taxon>Hypocreomycetidae</taxon>
        <taxon>Hypocreales</taxon>
        <taxon>Nectriaceae</taxon>
        <taxon>Dactylonectria</taxon>
    </lineage>
</organism>
<keyword evidence="5" id="KW-0862">Zinc</keyword>
<comment type="subcellular location">
    <subcellularLocation>
        <location evidence="1">Nucleus</location>
    </subcellularLocation>
</comment>
<dbReference type="AlphaFoldDB" id="A0A9P9FI18"/>
<dbReference type="SUPFAM" id="SSF57667">
    <property type="entry name" value="beta-beta-alpha zinc fingers"/>
    <property type="match status" value="1"/>
</dbReference>
<keyword evidence="6" id="KW-0539">Nucleus</keyword>
<dbReference type="GO" id="GO:0000978">
    <property type="term" value="F:RNA polymerase II cis-regulatory region sequence-specific DNA binding"/>
    <property type="evidence" value="ECO:0007669"/>
    <property type="project" value="InterPro"/>
</dbReference>
<keyword evidence="10" id="KW-1185">Reference proteome</keyword>
<dbReference type="Proteomes" id="UP000717696">
    <property type="component" value="Unassembled WGS sequence"/>
</dbReference>
<dbReference type="GO" id="GO:0006351">
    <property type="term" value="P:DNA-templated transcription"/>
    <property type="evidence" value="ECO:0007669"/>
    <property type="project" value="InterPro"/>
</dbReference>
<keyword evidence="3" id="KW-0677">Repeat</keyword>
<reference evidence="9" key="1">
    <citation type="journal article" date="2021" name="Nat. Commun.">
        <title>Genetic determinants of endophytism in the Arabidopsis root mycobiome.</title>
        <authorList>
            <person name="Mesny F."/>
            <person name="Miyauchi S."/>
            <person name="Thiergart T."/>
            <person name="Pickel B."/>
            <person name="Atanasova L."/>
            <person name="Karlsson M."/>
            <person name="Huettel B."/>
            <person name="Barry K.W."/>
            <person name="Haridas S."/>
            <person name="Chen C."/>
            <person name="Bauer D."/>
            <person name="Andreopoulos W."/>
            <person name="Pangilinan J."/>
            <person name="LaButti K."/>
            <person name="Riley R."/>
            <person name="Lipzen A."/>
            <person name="Clum A."/>
            <person name="Drula E."/>
            <person name="Henrissat B."/>
            <person name="Kohler A."/>
            <person name="Grigoriev I.V."/>
            <person name="Martin F.M."/>
            <person name="Hacquard S."/>
        </authorList>
    </citation>
    <scope>NUCLEOTIDE SEQUENCE</scope>
    <source>
        <strain evidence="9">MPI-CAGE-AT-0021</strain>
    </source>
</reference>
<feature type="domain" description="C2H2-type" evidence="8">
    <location>
        <begin position="5"/>
        <end position="32"/>
    </location>
</feature>
<dbReference type="GO" id="GO:0000981">
    <property type="term" value="F:DNA-binding transcription factor activity, RNA polymerase II-specific"/>
    <property type="evidence" value="ECO:0007669"/>
    <property type="project" value="InterPro"/>
</dbReference>
<dbReference type="SMART" id="SM00355">
    <property type="entry name" value="ZnF_C2H2"/>
    <property type="match status" value="2"/>
</dbReference>
<dbReference type="Pfam" id="PF04082">
    <property type="entry name" value="Fungal_trans"/>
    <property type="match status" value="1"/>
</dbReference>
<dbReference type="InterPro" id="IPR013087">
    <property type="entry name" value="Znf_C2H2_type"/>
</dbReference>
<dbReference type="Gene3D" id="3.30.160.60">
    <property type="entry name" value="Classic Zinc Finger"/>
    <property type="match status" value="2"/>
</dbReference>
<evidence type="ECO:0000256" key="3">
    <source>
        <dbReference type="ARBA" id="ARBA00022737"/>
    </source>
</evidence>
<dbReference type="GO" id="GO:0000785">
    <property type="term" value="C:chromatin"/>
    <property type="evidence" value="ECO:0007669"/>
    <property type="project" value="TreeGrafter"/>
</dbReference>
<sequence length="735" mass="82801">MPKVHRCPHCSREFKRPEHLRRHCRVHTGEKPYVCHCGACFTRKDLLRRHEGLAHTDDSEDPLRLISASSSRAMGLVNFPANVECHDQGGTDIGKPIAEDRSKSISWQPSCQIYASEVEDLDFASSRMDFATFTRSLGMNIDWFEPGPFEPSVDAIRQEDMPLGHEDVQVRMAPVAEKRLDGPMPFTSHLVGHATGMGFSQVQFVLQNPNTSPLIMTEDRLGNLQSKLQQFKDSLADISLPSCHTFTKCLSAWEETLASHLPYIHIPTLCLNDCIPELVLALAALGAQQRYETRTSLLLFHAGKTIALERIRLIRLRNKEAESTPGLRQSGTIIQSASALLTLIIFATWSATAELVDEAFELHRPLMFCLRKDGLTDEDEILNQDWSLWALSETRIRVKVMAFCFLNLHTIAYDHPPVLFWHEVNLKLPCTVREWHAMEEFQWLLARQEVVNEQRHFPESLKALLSSDGQTPQMQPAPSPLGNYVLLHGLLQRIYLIRQIAITPTLREEDINILHKALSNWAMTWQRTSESSLNPRDENGPIAFTSVALLGLAHVRVHLDIGPYRGLAYRIPAQVAAALAKVPSPQIQQTQSAVSALLYSIHALSIPVAIGIEYVVHSQAIFWCCQHSLGSLECAVFLSKWLYAISTAKTVQTLNRSEKYILHCLRQVLTEAVSSADWADINTSLWLEDSFHMGLAVLRIWSRVFSNSSAWPITVTIGKSLTIYADAYENRGLDM</sequence>
<proteinExistence type="predicted"/>
<keyword evidence="2" id="KW-0479">Metal-binding</keyword>
<dbReference type="PROSITE" id="PS50157">
    <property type="entry name" value="ZINC_FINGER_C2H2_2"/>
    <property type="match status" value="2"/>
</dbReference>
<dbReference type="GO" id="GO:0005634">
    <property type="term" value="C:nucleus"/>
    <property type="evidence" value="ECO:0007669"/>
    <property type="project" value="UniProtKB-SubCell"/>
</dbReference>
<dbReference type="OrthoDB" id="654211at2759"/>
<evidence type="ECO:0000256" key="6">
    <source>
        <dbReference type="ARBA" id="ARBA00023242"/>
    </source>
</evidence>
<evidence type="ECO:0000256" key="4">
    <source>
        <dbReference type="ARBA" id="ARBA00022771"/>
    </source>
</evidence>
<dbReference type="GO" id="GO:0008270">
    <property type="term" value="F:zinc ion binding"/>
    <property type="evidence" value="ECO:0007669"/>
    <property type="project" value="UniProtKB-KW"/>
</dbReference>
<dbReference type="PANTHER" id="PTHR40626">
    <property type="entry name" value="MIP31509P"/>
    <property type="match status" value="1"/>
</dbReference>
<dbReference type="InterPro" id="IPR007219">
    <property type="entry name" value="XnlR_reg_dom"/>
</dbReference>
<evidence type="ECO:0000313" key="9">
    <source>
        <dbReference type="EMBL" id="KAH7162049.1"/>
    </source>
</evidence>
<comment type="caution">
    <text evidence="9">The sequence shown here is derived from an EMBL/GenBank/DDBJ whole genome shotgun (WGS) entry which is preliminary data.</text>
</comment>
<feature type="domain" description="C2H2-type" evidence="8">
    <location>
        <begin position="33"/>
        <end position="60"/>
    </location>
</feature>
<protein>
    <recommendedName>
        <fullName evidence="8">C2H2-type domain-containing protein</fullName>
    </recommendedName>
</protein>
<gene>
    <name evidence="9" type="ORF">B0J13DRAFT_463473</name>
</gene>
<name>A0A9P9FI18_9HYPO</name>
<evidence type="ECO:0000259" key="8">
    <source>
        <dbReference type="PROSITE" id="PS50157"/>
    </source>
</evidence>
<dbReference type="PROSITE" id="PS00028">
    <property type="entry name" value="ZINC_FINGER_C2H2_1"/>
    <property type="match status" value="1"/>
</dbReference>
<dbReference type="InterPro" id="IPR051059">
    <property type="entry name" value="VerF-like"/>
</dbReference>
<evidence type="ECO:0000313" key="10">
    <source>
        <dbReference type="Proteomes" id="UP000717696"/>
    </source>
</evidence>